<dbReference type="Proteomes" id="UP000317881">
    <property type="component" value="Unassembled WGS sequence"/>
</dbReference>
<sequence length="732" mass="78183">MGDKANAHPGAAGRAVAADQPASVRNVVLVGHSGAGKTTLVEALALTAGAVNRAGRVEDGGTVSDYDEIEHRQQRSVQLSLVPVEWNGIKVNLLDTPGYADFVGELRAGLRAADAALFVVSASDGVDGSTRMVWEECAAVGMPRAIVVTHLEAARADFEEMTRVCAEAFGADDPDAVLPLYLPLHGPQAPDGHAPVTGLIGLLSQKLFDYSTGERKDSEPGEDQLPLIEEARNRLIEGIISESEDETLMDRYLGGEQVDVKTLVEDLERAVARGTFFPVLAAAPATDGARQGLGTVELLELVTGGFPTPLEHDQPQVTTIDGRPRELKPCDPDGPLVAEVVRTSSDPYVGRVSLVRVFSGTLRPDETVHVSGHGLADRGHEDHDVDERIGALSTPFGKQQRPVSHCVAGDLACVAKLNRAETGDTLSAKDDPLLMEPWDMPDPLLPLAIQAHSKPDEDKLSQGLARLVAEDPTMRLEQNQDTHQVVLWCLGEAHADVALERLRSRYGVQVDVVPHKVSLRETFATKAGGRGRHVKQSGGHGQYAICEIEVEPLPGGSGIEFVDKVVGGAVPRQFIPSVEKGVRAQAAKGVAAGYPLVDVRVTLLDGKAHSVDSSDAAFQTAGALALREAAADVKIHLLEPVAEVSVLVGDDYVGAVMSDLSGRRGRVLGTEQTAGGRTLVRAEVPEIEIGRYAVDLRSLSHGTARFSRRYARHEPMPPQVAERVRKQEQEAS</sequence>
<feature type="compositionally biased region" description="Basic and acidic residues" evidence="4">
    <location>
        <begin position="722"/>
        <end position="732"/>
    </location>
</feature>
<dbReference type="GO" id="GO:0005525">
    <property type="term" value="F:GTP binding"/>
    <property type="evidence" value="ECO:0007669"/>
    <property type="project" value="UniProtKB-KW"/>
</dbReference>
<dbReference type="InterPro" id="IPR041095">
    <property type="entry name" value="EFG_II"/>
</dbReference>
<dbReference type="SUPFAM" id="SSF54980">
    <property type="entry name" value="EF-G C-terminal domain-like"/>
    <property type="match status" value="2"/>
</dbReference>
<dbReference type="Pfam" id="PF00009">
    <property type="entry name" value="GTP_EFTU"/>
    <property type="match status" value="1"/>
</dbReference>
<feature type="region of interest" description="Disordered" evidence="4">
    <location>
        <begin position="712"/>
        <end position="732"/>
    </location>
</feature>
<dbReference type="CDD" id="cd16262">
    <property type="entry name" value="EFG_III"/>
    <property type="match status" value="1"/>
</dbReference>
<dbReference type="InterPro" id="IPR035647">
    <property type="entry name" value="EFG_III/V"/>
</dbReference>
<dbReference type="SUPFAM" id="SSF54211">
    <property type="entry name" value="Ribosomal protein S5 domain 2-like"/>
    <property type="match status" value="1"/>
</dbReference>
<dbReference type="PANTHER" id="PTHR43261">
    <property type="entry name" value="TRANSLATION ELONGATION FACTOR G-RELATED"/>
    <property type="match status" value="1"/>
</dbReference>
<dbReference type="CDD" id="cd01434">
    <property type="entry name" value="EFG_mtEFG1_IV"/>
    <property type="match status" value="1"/>
</dbReference>
<dbReference type="AlphaFoldDB" id="A0A4Y3VFM2"/>
<dbReference type="FunFam" id="3.30.230.10:FF:000003">
    <property type="entry name" value="Elongation factor G"/>
    <property type="match status" value="1"/>
</dbReference>
<dbReference type="Gene3D" id="2.40.30.10">
    <property type="entry name" value="Translation factors"/>
    <property type="match status" value="1"/>
</dbReference>
<dbReference type="Gene3D" id="3.30.230.10">
    <property type="match status" value="1"/>
</dbReference>
<dbReference type="FunFam" id="3.30.70.240:FF:000001">
    <property type="entry name" value="Elongation factor G"/>
    <property type="match status" value="1"/>
</dbReference>
<dbReference type="CDD" id="cd04170">
    <property type="entry name" value="EF-G_bact"/>
    <property type="match status" value="1"/>
</dbReference>
<keyword evidence="1" id="KW-0547">Nucleotide-binding</keyword>
<keyword evidence="6" id="KW-0648">Protein biosynthesis</keyword>
<dbReference type="FunFam" id="2.40.30.10:FF:000151">
    <property type="entry name" value="Translation elongation factor EF-G"/>
    <property type="match status" value="1"/>
</dbReference>
<dbReference type="InterPro" id="IPR047872">
    <property type="entry name" value="EFG_IV"/>
</dbReference>
<dbReference type="InterPro" id="IPR020568">
    <property type="entry name" value="Ribosomal_Su5_D2-typ_SF"/>
</dbReference>
<dbReference type="InterPro" id="IPR027417">
    <property type="entry name" value="P-loop_NTPase"/>
</dbReference>
<dbReference type="EMBL" id="BJND01000016">
    <property type="protein sequence ID" value="GEC04600.1"/>
    <property type="molecule type" value="Genomic_DNA"/>
</dbReference>
<dbReference type="PANTHER" id="PTHR43261:SF6">
    <property type="entry name" value="ELONGATION FACTOR G-LIKE PROTEIN"/>
    <property type="match status" value="1"/>
</dbReference>
<dbReference type="OrthoDB" id="9801472at2"/>
<dbReference type="NCBIfam" id="TIGR00231">
    <property type="entry name" value="small_GTP"/>
    <property type="match status" value="1"/>
</dbReference>
<keyword evidence="6" id="KW-0251">Elongation factor</keyword>
<dbReference type="PROSITE" id="PS51722">
    <property type="entry name" value="G_TR_2"/>
    <property type="match status" value="1"/>
</dbReference>
<dbReference type="InterPro" id="IPR005517">
    <property type="entry name" value="Transl_elong_EFG/EF2_IV"/>
</dbReference>
<evidence type="ECO:0000256" key="3">
    <source>
        <dbReference type="ARBA" id="ARBA00073322"/>
    </source>
</evidence>
<organism evidence="6 7">
    <name type="scientific">Streptomyces spinoverrucosus</name>
    <dbReference type="NCBI Taxonomy" id="284043"/>
    <lineage>
        <taxon>Bacteria</taxon>
        <taxon>Bacillati</taxon>
        <taxon>Actinomycetota</taxon>
        <taxon>Actinomycetes</taxon>
        <taxon>Kitasatosporales</taxon>
        <taxon>Streptomycetaceae</taxon>
        <taxon>Streptomyces</taxon>
    </lineage>
</organism>
<dbReference type="PRINTS" id="PR00315">
    <property type="entry name" value="ELONGATNFCT"/>
</dbReference>
<evidence type="ECO:0000256" key="1">
    <source>
        <dbReference type="ARBA" id="ARBA00022741"/>
    </source>
</evidence>
<dbReference type="Pfam" id="PF14492">
    <property type="entry name" value="EFG_III"/>
    <property type="match status" value="1"/>
</dbReference>
<dbReference type="NCBIfam" id="NF009381">
    <property type="entry name" value="PRK12740.1-5"/>
    <property type="match status" value="1"/>
</dbReference>
<protein>
    <recommendedName>
        <fullName evidence="3">Elongation factor G-like protein</fullName>
    </recommendedName>
</protein>
<dbReference type="Pfam" id="PF00679">
    <property type="entry name" value="EFG_C"/>
    <property type="match status" value="1"/>
</dbReference>
<proteinExistence type="predicted"/>
<evidence type="ECO:0000259" key="5">
    <source>
        <dbReference type="PROSITE" id="PS51722"/>
    </source>
</evidence>
<dbReference type="Gene3D" id="3.30.70.870">
    <property type="entry name" value="Elongation Factor G (Translational Gtpase), domain 3"/>
    <property type="match status" value="1"/>
</dbReference>
<dbReference type="Pfam" id="PF03764">
    <property type="entry name" value="EFG_IV"/>
    <property type="match status" value="1"/>
</dbReference>
<dbReference type="Gene3D" id="3.40.50.300">
    <property type="entry name" value="P-loop containing nucleotide triphosphate hydrolases"/>
    <property type="match status" value="1"/>
</dbReference>
<evidence type="ECO:0000256" key="2">
    <source>
        <dbReference type="ARBA" id="ARBA00023134"/>
    </source>
</evidence>
<dbReference type="Pfam" id="PF03144">
    <property type="entry name" value="GTP_EFTU_D2"/>
    <property type="match status" value="1"/>
</dbReference>
<dbReference type="GO" id="GO:0003924">
    <property type="term" value="F:GTPase activity"/>
    <property type="evidence" value="ECO:0007669"/>
    <property type="project" value="InterPro"/>
</dbReference>
<comment type="caution">
    <text evidence="6">The sequence shown here is derived from an EMBL/GenBank/DDBJ whole genome shotgun (WGS) entry which is preliminary data.</text>
</comment>
<reference evidence="6 7" key="1">
    <citation type="submission" date="2019-06" db="EMBL/GenBank/DDBJ databases">
        <title>Whole genome shotgun sequence of Streptomyces spinoverrucosus NBRC 14228.</title>
        <authorList>
            <person name="Hosoyama A."/>
            <person name="Uohara A."/>
            <person name="Ohji S."/>
            <person name="Ichikawa N."/>
        </authorList>
    </citation>
    <scope>NUCLEOTIDE SEQUENCE [LARGE SCALE GENOMIC DNA]</scope>
    <source>
        <strain evidence="6 7">NBRC 14228</strain>
    </source>
</reference>
<dbReference type="InterPro" id="IPR009022">
    <property type="entry name" value="EFG_III"/>
</dbReference>
<evidence type="ECO:0000256" key="4">
    <source>
        <dbReference type="SAM" id="MobiDB-lite"/>
    </source>
</evidence>
<dbReference type="NCBIfam" id="NF009377">
    <property type="entry name" value="PRK12740.1-1"/>
    <property type="match status" value="1"/>
</dbReference>
<evidence type="ECO:0000313" key="6">
    <source>
        <dbReference type="EMBL" id="GEC04600.1"/>
    </source>
</evidence>
<dbReference type="InterPro" id="IPR004161">
    <property type="entry name" value="EFTu-like_2"/>
</dbReference>
<keyword evidence="7" id="KW-1185">Reference proteome</keyword>
<dbReference type="RefSeq" id="WP_141309357.1">
    <property type="nucleotide sequence ID" value="NZ_BJND01000016.1"/>
</dbReference>
<accession>A0A4Y3VFM2</accession>
<evidence type="ECO:0000313" key="7">
    <source>
        <dbReference type="Proteomes" id="UP000317881"/>
    </source>
</evidence>
<dbReference type="InterPro" id="IPR009000">
    <property type="entry name" value="Transl_B-barrel_sf"/>
</dbReference>
<dbReference type="Gene3D" id="3.30.70.240">
    <property type="match status" value="1"/>
</dbReference>
<dbReference type="SUPFAM" id="SSF52540">
    <property type="entry name" value="P-loop containing nucleoside triphosphate hydrolases"/>
    <property type="match status" value="1"/>
</dbReference>
<dbReference type="InterPro" id="IPR035649">
    <property type="entry name" value="EFG_V"/>
</dbReference>
<dbReference type="GO" id="GO:0003746">
    <property type="term" value="F:translation elongation factor activity"/>
    <property type="evidence" value="ECO:0007669"/>
    <property type="project" value="UniProtKB-KW"/>
</dbReference>
<dbReference type="SMART" id="SM00838">
    <property type="entry name" value="EFG_C"/>
    <property type="match status" value="1"/>
</dbReference>
<dbReference type="SMART" id="SM00889">
    <property type="entry name" value="EFG_IV"/>
    <property type="match status" value="1"/>
</dbReference>
<dbReference type="InterPro" id="IPR005225">
    <property type="entry name" value="Small_GTP-bd"/>
</dbReference>
<name>A0A4Y3VFM2_9ACTN</name>
<dbReference type="InterPro" id="IPR000795">
    <property type="entry name" value="T_Tr_GTP-bd_dom"/>
</dbReference>
<feature type="domain" description="Tr-type G" evidence="5">
    <location>
        <begin position="22"/>
        <end position="310"/>
    </location>
</feature>
<dbReference type="InterPro" id="IPR014721">
    <property type="entry name" value="Ribsml_uS5_D2-typ_fold_subgr"/>
</dbReference>
<gene>
    <name evidence="6" type="ORF">SSP24_22550</name>
</gene>
<keyword evidence="2" id="KW-0342">GTP-binding</keyword>
<dbReference type="GO" id="GO:0032790">
    <property type="term" value="P:ribosome disassembly"/>
    <property type="evidence" value="ECO:0007669"/>
    <property type="project" value="TreeGrafter"/>
</dbReference>
<dbReference type="InterPro" id="IPR000640">
    <property type="entry name" value="EFG_V-like"/>
</dbReference>
<dbReference type="SUPFAM" id="SSF50447">
    <property type="entry name" value="Translation proteins"/>
    <property type="match status" value="1"/>
</dbReference>
<dbReference type="CDD" id="cd03713">
    <property type="entry name" value="EFG_mtEFG_C"/>
    <property type="match status" value="1"/>
</dbReference>